<evidence type="ECO:0000313" key="1">
    <source>
        <dbReference type="EMBL" id="MBB3103824.1"/>
    </source>
</evidence>
<name>A0A839T6A7_AZOMA</name>
<dbReference type="AlphaFoldDB" id="A0A839T6A7"/>
<dbReference type="EMBL" id="JACHXI010000010">
    <property type="protein sequence ID" value="MBB3103824.1"/>
    <property type="molecule type" value="Genomic_DNA"/>
</dbReference>
<dbReference type="Proteomes" id="UP000549250">
    <property type="component" value="Unassembled WGS sequence"/>
</dbReference>
<comment type="caution">
    <text evidence="1">The sequence shown here is derived from an EMBL/GenBank/DDBJ whole genome shotgun (WGS) entry which is preliminary data.</text>
</comment>
<sequence length="79" mass="8649">MNTQNRFSLLGQGFLAGVAAMLILGADDLRTEPFGQAEAKSAEQIHLYETPSIQMTQSSTEGSIVHLQNHGADSQRWVF</sequence>
<gene>
    <name evidence="1" type="ORF">FHR87_002234</name>
</gene>
<proteinExistence type="predicted"/>
<evidence type="ECO:0000313" key="2">
    <source>
        <dbReference type="Proteomes" id="UP000549250"/>
    </source>
</evidence>
<dbReference type="RefSeq" id="WP_183166742.1">
    <property type="nucleotide sequence ID" value="NZ_JACHXI010000010.1"/>
</dbReference>
<reference evidence="1 2" key="1">
    <citation type="submission" date="2020-08" db="EMBL/GenBank/DDBJ databases">
        <title>Genomic Encyclopedia of Type Strains, Phase III (KMG-III): the genomes of soil and plant-associated and newly described type strains.</title>
        <authorList>
            <person name="Whitman W."/>
        </authorList>
    </citation>
    <scope>NUCLEOTIDE SEQUENCE [LARGE SCALE GENOMIC DNA]</scope>
    <source>
        <strain evidence="1 2">CECT 4462</strain>
    </source>
</reference>
<protein>
    <submittedName>
        <fullName evidence="1">Uncharacterized protein</fullName>
    </submittedName>
</protein>
<organism evidence="1 2">
    <name type="scientific">Azomonas macrocytogenes</name>
    <name type="common">Azotobacter macrocytogenes</name>
    <dbReference type="NCBI Taxonomy" id="69962"/>
    <lineage>
        <taxon>Bacteria</taxon>
        <taxon>Pseudomonadati</taxon>
        <taxon>Pseudomonadota</taxon>
        <taxon>Gammaproteobacteria</taxon>
        <taxon>Pseudomonadales</taxon>
        <taxon>Pseudomonadaceae</taxon>
        <taxon>Azomonas</taxon>
    </lineage>
</organism>
<keyword evidence="2" id="KW-1185">Reference proteome</keyword>
<accession>A0A839T6A7</accession>